<dbReference type="AlphaFoldDB" id="A0A2V3IH63"/>
<dbReference type="NCBIfam" id="NF006133">
    <property type="entry name" value="PRK08278.1"/>
    <property type="match status" value="1"/>
</dbReference>
<protein>
    <submittedName>
        <fullName evidence="2">Hydroxysteroid dehydrogenase-like protein 2</fullName>
    </submittedName>
</protein>
<dbReference type="Pfam" id="PF00106">
    <property type="entry name" value="adh_short"/>
    <property type="match status" value="1"/>
</dbReference>
<accession>A0A2V3IH63</accession>
<dbReference type="InterPro" id="IPR036291">
    <property type="entry name" value="NAD(P)-bd_dom_sf"/>
</dbReference>
<proteinExistence type="predicted"/>
<evidence type="ECO:0000313" key="3">
    <source>
        <dbReference type="Proteomes" id="UP000247409"/>
    </source>
</evidence>
<feature type="region of interest" description="Disordered" evidence="1">
    <location>
        <begin position="322"/>
        <end position="343"/>
    </location>
</feature>
<organism evidence="2 3">
    <name type="scientific">Gracilariopsis chorda</name>
    <dbReference type="NCBI Taxonomy" id="448386"/>
    <lineage>
        <taxon>Eukaryota</taxon>
        <taxon>Rhodophyta</taxon>
        <taxon>Florideophyceae</taxon>
        <taxon>Rhodymeniophycidae</taxon>
        <taxon>Gracilariales</taxon>
        <taxon>Gracilariaceae</taxon>
        <taxon>Gracilariopsis</taxon>
    </lineage>
</organism>
<dbReference type="PROSITE" id="PS00061">
    <property type="entry name" value="ADH_SHORT"/>
    <property type="match status" value="1"/>
</dbReference>
<name>A0A2V3IH63_9FLOR</name>
<sequence length="343" mass="37675">MAWTRRAPLRYSQICTPGKSIHFPFCATIAGGTESSSPSGRLEMGSTTAWYKPFDGRVALVTGASRGIGREIVLQLAKLGCNVVIAAKSVKASPTLPGTIHSVAEEARGYGVKALPIQCDVRKDENIRRMVSKAHDTLGRIDFLICNSGALWWKNVEHTPMQRYDLVHQVNVRATFSCIHQVLPIMKKQGFGRIIVMSPPIELNWLQGKVAYSISKYGMTMIALGLAKEVAGTGIAINALWPATLIESYATKNFKMSERSQWRKASILADSVVKIVQEPPEILNGQALIDEDYLRSRGVTDFKKYRCVDGVEPRKVWPPPDSVWVPSGSTQAKGVPPGISARL</sequence>
<dbReference type="PANTHER" id="PTHR42808:SF4">
    <property type="entry name" value="SHORT CHAIN DEHYDROGENASE"/>
    <property type="match status" value="1"/>
</dbReference>
<keyword evidence="3" id="KW-1185">Reference proteome</keyword>
<dbReference type="InterPro" id="IPR020904">
    <property type="entry name" value="Sc_DH/Rdtase_CS"/>
</dbReference>
<dbReference type="Gene3D" id="3.40.50.720">
    <property type="entry name" value="NAD(P)-binding Rossmann-like Domain"/>
    <property type="match status" value="1"/>
</dbReference>
<dbReference type="PRINTS" id="PR00081">
    <property type="entry name" value="GDHRDH"/>
</dbReference>
<dbReference type="OrthoDB" id="5327538at2759"/>
<evidence type="ECO:0000313" key="2">
    <source>
        <dbReference type="EMBL" id="PXF41424.1"/>
    </source>
</evidence>
<dbReference type="PANTHER" id="PTHR42808">
    <property type="entry name" value="HYDROXYSTEROID DEHYDROGENASE-LIKE PROTEIN 2"/>
    <property type="match status" value="1"/>
</dbReference>
<dbReference type="InterPro" id="IPR002347">
    <property type="entry name" value="SDR_fam"/>
</dbReference>
<evidence type="ECO:0000256" key="1">
    <source>
        <dbReference type="SAM" id="MobiDB-lite"/>
    </source>
</evidence>
<comment type="caution">
    <text evidence="2">The sequence shown here is derived from an EMBL/GenBank/DDBJ whole genome shotgun (WGS) entry which is preliminary data.</text>
</comment>
<reference evidence="2 3" key="1">
    <citation type="journal article" date="2018" name="Mol. Biol. Evol.">
        <title>Analysis of the draft genome of the red seaweed Gracilariopsis chorda provides insights into genome size evolution in Rhodophyta.</title>
        <authorList>
            <person name="Lee J."/>
            <person name="Yang E.C."/>
            <person name="Graf L."/>
            <person name="Yang J.H."/>
            <person name="Qiu H."/>
            <person name="Zel Zion U."/>
            <person name="Chan C.X."/>
            <person name="Stephens T.G."/>
            <person name="Weber A.P.M."/>
            <person name="Boo G.H."/>
            <person name="Boo S.M."/>
            <person name="Kim K.M."/>
            <person name="Shin Y."/>
            <person name="Jung M."/>
            <person name="Lee S.J."/>
            <person name="Yim H.S."/>
            <person name="Lee J.H."/>
            <person name="Bhattacharya D."/>
            <person name="Yoon H.S."/>
        </authorList>
    </citation>
    <scope>NUCLEOTIDE SEQUENCE [LARGE SCALE GENOMIC DNA]</scope>
    <source>
        <strain evidence="2 3">SKKU-2015</strain>
        <tissue evidence="2">Whole body</tissue>
    </source>
</reference>
<dbReference type="STRING" id="448386.A0A2V3IH63"/>
<dbReference type="EMBL" id="NBIV01000217">
    <property type="protein sequence ID" value="PXF41424.1"/>
    <property type="molecule type" value="Genomic_DNA"/>
</dbReference>
<gene>
    <name evidence="2" type="ORF">BWQ96_08859</name>
</gene>
<dbReference type="Proteomes" id="UP000247409">
    <property type="component" value="Unassembled WGS sequence"/>
</dbReference>
<dbReference type="InterPro" id="IPR051935">
    <property type="entry name" value="HSDL2"/>
</dbReference>
<dbReference type="SUPFAM" id="SSF51735">
    <property type="entry name" value="NAD(P)-binding Rossmann-fold domains"/>
    <property type="match status" value="1"/>
</dbReference>